<dbReference type="PANTHER" id="PTHR12110">
    <property type="entry name" value="HYDROXYPYRUVATE ISOMERASE"/>
    <property type="match status" value="1"/>
</dbReference>
<keyword evidence="2" id="KW-0413">Isomerase</keyword>
<feature type="domain" description="Xylose isomerase-like TIM barrel" evidence="1">
    <location>
        <begin position="24"/>
        <end position="252"/>
    </location>
</feature>
<accession>A0ABV5P1J1</accession>
<dbReference type="InterPro" id="IPR050312">
    <property type="entry name" value="IolE/XylAMocC-like"/>
</dbReference>
<comment type="caution">
    <text evidence="2">The sequence shown here is derived from an EMBL/GenBank/DDBJ whole genome shotgun (WGS) entry which is preliminary data.</text>
</comment>
<evidence type="ECO:0000313" key="3">
    <source>
        <dbReference type="Proteomes" id="UP001589568"/>
    </source>
</evidence>
<sequence>MGGKVKLAVIGDEISQDHAVVTETAARLGFDGVEIRSVAQCPPHLLDDDALAGIRRTLLNAGLAVAGFAPPVFKQDLPATDRELAAAERVLLRAVEQAGLLGAPHVRIFSFYRDGDPDPAAAAAVAGELLAALPPDVRLLVETGTRTNTPTIAHTMDFLDRLGRAGTGVLWDPGNIVFSGWGGDPARDYQRARALIGHVHVKDPDGTRRYVRLGDGDVDWPAILRRLAEDGYAGYLSLETHWRRSKELTPHERDHPWGEAFSAGGFPASVECMEVLRSWRDGLGSVHDAG</sequence>
<dbReference type="Pfam" id="PF01261">
    <property type="entry name" value="AP_endonuc_2"/>
    <property type="match status" value="1"/>
</dbReference>
<organism evidence="2 3">
    <name type="scientific">Nonomuraea salmonea</name>
    <dbReference type="NCBI Taxonomy" id="46181"/>
    <lineage>
        <taxon>Bacteria</taxon>
        <taxon>Bacillati</taxon>
        <taxon>Actinomycetota</taxon>
        <taxon>Actinomycetes</taxon>
        <taxon>Streptosporangiales</taxon>
        <taxon>Streptosporangiaceae</taxon>
        <taxon>Nonomuraea</taxon>
    </lineage>
</organism>
<dbReference type="Proteomes" id="UP001589568">
    <property type="component" value="Unassembled WGS sequence"/>
</dbReference>
<dbReference type="Gene3D" id="3.20.20.150">
    <property type="entry name" value="Divalent-metal-dependent TIM barrel enzymes"/>
    <property type="match status" value="1"/>
</dbReference>
<dbReference type="RefSeq" id="WP_379511462.1">
    <property type="nucleotide sequence ID" value="NZ_JBHSUY010000001.1"/>
</dbReference>
<keyword evidence="3" id="KW-1185">Reference proteome</keyword>
<reference evidence="2 3" key="1">
    <citation type="submission" date="2024-09" db="EMBL/GenBank/DDBJ databases">
        <authorList>
            <person name="Sun Q."/>
            <person name="Mori K."/>
        </authorList>
    </citation>
    <scope>NUCLEOTIDE SEQUENCE [LARGE SCALE GENOMIC DNA]</scope>
    <source>
        <strain evidence="2 3">JCM 3324</strain>
    </source>
</reference>
<dbReference type="SUPFAM" id="SSF51658">
    <property type="entry name" value="Xylose isomerase-like"/>
    <property type="match status" value="1"/>
</dbReference>
<dbReference type="PANTHER" id="PTHR12110:SF41">
    <property type="entry name" value="INOSOSE DEHYDRATASE"/>
    <property type="match status" value="1"/>
</dbReference>
<dbReference type="GO" id="GO:0016853">
    <property type="term" value="F:isomerase activity"/>
    <property type="evidence" value="ECO:0007669"/>
    <property type="project" value="UniProtKB-KW"/>
</dbReference>
<protein>
    <submittedName>
        <fullName evidence="2">Sugar phosphate isomerase/epimerase family protein</fullName>
    </submittedName>
</protein>
<name>A0ABV5P1J1_9ACTN</name>
<gene>
    <name evidence="2" type="ORF">ACFFR3_43410</name>
</gene>
<proteinExistence type="predicted"/>
<evidence type="ECO:0000259" key="1">
    <source>
        <dbReference type="Pfam" id="PF01261"/>
    </source>
</evidence>
<dbReference type="EMBL" id="JBHMCF010000049">
    <property type="protein sequence ID" value="MFB9476387.1"/>
    <property type="molecule type" value="Genomic_DNA"/>
</dbReference>
<dbReference type="InterPro" id="IPR036237">
    <property type="entry name" value="Xyl_isomerase-like_sf"/>
</dbReference>
<dbReference type="InterPro" id="IPR013022">
    <property type="entry name" value="Xyl_isomerase-like_TIM-brl"/>
</dbReference>
<evidence type="ECO:0000313" key="2">
    <source>
        <dbReference type="EMBL" id="MFB9476387.1"/>
    </source>
</evidence>